<organism evidence="3 4">
    <name type="scientific">Coemansia aciculifera</name>
    <dbReference type="NCBI Taxonomy" id="417176"/>
    <lineage>
        <taxon>Eukaryota</taxon>
        <taxon>Fungi</taxon>
        <taxon>Fungi incertae sedis</taxon>
        <taxon>Zoopagomycota</taxon>
        <taxon>Kickxellomycotina</taxon>
        <taxon>Kickxellomycetes</taxon>
        <taxon>Kickxellales</taxon>
        <taxon>Kickxellaceae</taxon>
        <taxon>Coemansia</taxon>
    </lineage>
</organism>
<keyword evidence="2" id="KW-0732">Signal</keyword>
<comment type="caution">
    <text evidence="3">The sequence shown here is derived from an EMBL/GenBank/DDBJ whole genome shotgun (WGS) entry which is preliminary data.</text>
</comment>
<feature type="signal peptide" evidence="2">
    <location>
        <begin position="1"/>
        <end position="18"/>
    </location>
</feature>
<evidence type="ECO:0000256" key="2">
    <source>
        <dbReference type="SAM" id="SignalP"/>
    </source>
</evidence>
<proteinExistence type="predicted"/>
<feature type="chain" id="PRO_5040866707" evidence="2">
    <location>
        <begin position="19"/>
        <end position="250"/>
    </location>
</feature>
<evidence type="ECO:0000256" key="1">
    <source>
        <dbReference type="SAM" id="MobiDB-lite"/>
    </source>
</evidence>
<dbReference type="Proteomes" id="UP001140074">
    <property type="component" value="Unassembled WGS sequence"/>
</dbReference>
<feature type="compositionally biased region" description="Low complexity" evidence="1">
    <location>
        <begin position="153"/>
        <end position="222"/>
    </location>
</feature>
<evidence type="ECO:0000313" key="3">
    <source>
        <dbReference type="EMBL" id="KAJ2864788.1"/>
    </source>
</evidence>
<keyword evidence="4" id="KW-1185">Reference proteome</keyword>
<accession>A0A9W8IIG7</accession>
<sequence length="250" mass="25432">MLFRSIVALAASTAAVSALSPLPTDIGYLVNQVAVLMNGTPYYPQLSQAAQSLISGYKLPGQQAQDEKIVSSLLAALSSQNVPSQATSIAGSVISVLEGEGGSSSDKLNSLVSSVVSELKNPAVNTQIASIVDKLVGLLAQARVVAPEMFEDSPSGPTPTSTRSSTSAKNTSTSTKTTRIDTTASSPTSKSSSSSPSSLSVTSKDSQSSESTSESSSESTSSKTNAAQSMKPLFGYLSMGVAAGVVASFF</sequence>
<dbReference type="AlphaFoldDB" id="A0A9W8IIG7"/>
<dbReference type="EMBL" id="JANBUY010000077">
    <property type="protein sequence ID" value="KAJ2864788.1"/>
    <property type="molecule type" value="Genomic_DNA"/>
</dbReference>
<feature type="region of interest" description="Disordered" evidence="1">
    <location>
        <begin position="149"/>
        <end position="226"/>
    </location>
</feature>
<reference evidence="3" key="1">
    <citation type="submission" date="2022-07" db="EMBL/GenBank/DDBJ databases">
        <title>Phylogenomic reconstructions and comparative analyses of Kickxellomycotina fungi.</title>
        <authorList>
            <person name="Reynolds N.K."/>
            <person name="Stajich J.E."/>
            <person name="Barry K."/>
            <person name="Grigoriev I.V."/>
            <person name="Crous P."/>
            <person name="Smith M.E."/>
        </authorList>
    </citation>
    <scope>NUCLEOTIDE SEQUENCE</scope>
    <source>
        <strain evidence="3">RSA 476</strain>
    </source>
</reference>
<name>A0A9W8IIG7_9FUNG</name>
<evidence type="ECO:0000313" key="4">
    <source>
        <dbReference type="Proteomes" id="UP001140074"/>
    </source>
</evidence>
<gene>
    <name evidence="3" type="ORF">GGH94_002678</name>
</gene>
<protein>
    <submittedName>
        <fullName evidence="3">Uncharacterized protein</fullName>
    </submittedName>
</protein>